<evidence type="ECO:0000256" key="1">
    <source>
        <dbReference type="SAM" id="SignalP"/>
    </source>
</evidence>
<accession>A0AAD4M3A8</accession>
<comment type="caution">
    <text evidence="2">The sequence shown here is derived from an EMBL/GenBank/DDBJ whole genome shotgun (WGS) entry which is preliminary data.</text>
</comment>
<sequence>MPLFFWPLVLLILRTLKLVHTTLLTLLLADKAALTNSNHLPWDRTRWWWASSEICITKDRAIEDSLKLYYNCNCAFISGSLCLILMVHN</sequence>
<evidence type="ECO:0000313" key="2">
    <source>
        <dbReference type="EMBL" id="KAI0299679.1"/>
    </source>
</evidence>
<feature type="signal peptide" evidence="1">
    <location>
        <begin position="1"/>
        <end position="21"/>
    </location>
</feature>
<name>A0AAD4M3A8_9AGAM</name>
<evidence type="ECO:0008006" key="4">
    <source>
        <dbReference type="Google" id="ProtNLM"/>
    </source>
</evidence>
<organism evidence="2 3">
    <name type="scientific">Multifurca ochricompacta</name>
    <dbReference type="NCBI Taxonomy" id="376703"/>
    <lineage>
        <taxon>Eukaryota</taxon>
        <taxon>Fungi</taxon>
        <taxon>Dikarya</taxon>
        <taxon>Basidiomycota</taxon>
        <taxon>Agaricomycotina</taxon>
        <taxon>Agaricomycetes</taxon>
        <taxon>Russulales</taxon>
        <taxon>Russulaceae</taxon>
        <taxon>Multifurca</taxon>
    </lineage>
</organism>
<protein>
    <recommendedName>
        <fullName evidence="4">Secreted protein</fullName>
    </recommendedName>
</protein>
<gene>
    <name evidence="2" type="ORF">B0F90DRAFT_1727730</name>
</gene>
<dbReference type="EMBL" id="WTXG01000022">
    <property type="protein sequence ID" value="KAI0299679.1"/>
    <property type="molecule type" value="Genomic_DNA"/>
</dbReference>
<reference evidence="2" key="1">
    <citation type="journal article" date="2022" name="New Phytol.">
        <title>Evolutionary transition to the ectomycorrhizal habit in the genomes of a hyperdiverse lineage of mushroom-forming fungi.</title>
        <authorList>
            <person name="Looney B."/>
            <person name="Miyauchi S."/>
            <person name="Morin E."/>
            <person name="Drula E."/>
            <person name="Courty P.E."/>
            <person name="Kohler A."/>
            <person name="Kuo A."/>
            <person name="LaButti K."/>
            <person name="Pangilinan J."/>
            <person name="Lipzen A."/>
            <person name="Riley R."/>
            <person name="Andreopoulos W."/>
            <person name="He G."/>
            <person name="Johnson J."/>
            <person name="Nolan M."/>
            <person name="Tritt A."/>
            <person name="Barry K.W."/>
            <person name="Grigoriev I.V."/>
            <person name="Nagy L.G."/>
            <person name="Hibbett D."/>
            <person name="Henrissat B."/>
            <person name="Matheny P.B."/>
            <person name="Labbe J."/>
            <person name="Martin F.M."/>
        </authorList>
    </citation>
    <scope>NUCLEOTIDE SEQUENCE</scope>
    <source>
        <strain evidence="2">BPL690</strain>
    </source>
</reference>
<keyword evidence="1" id="KW-0732">Signal</keyword>
<evidence type="ECO:0000313" key="3">
    <source>
        <dbReference type="Proteomes" id="UP001203297"/>
    </source>
</evidence>
<proteinExistence type="predicted"/>
<dbReference type="Proteomes" id="UP001203297">
    <property type="component" value="Unassembled WGS sequence"/>
</dbReference>
<keyword evidence="3" id="KW-1185">Reference proteome</keyword>
<dbReference type="AlphaFoldDB" id="A0AAD4M3A8"/>
<feature type="chain" id="PRO_5042142883" description="Secreted protein" evidence="1">
    <location>
        <begin position="22"/>
        <end position="89"/>
    </location>
</feature>